<feature type="domain" description="NAC" evidence="5">
    <location>
        <begin position="6"/>
        <end position="157"/>
    </location>
</feature>
<evidence type="ECO:0000256" key="1">
    <source>
        <dbReference type="ARBA" id="ARBA00023015"/>
    </source>
</evidence>
<dbReference type="InterPro" id="IPR036093">
    <property type="entry name" value="NAC_dom_sf"/>
</dbReference>
<dbReference type="PANTHER" id="PTHR31744">
    <property type="entry name" value="PROTEIN CUP-SHAPED COTYLEDON 2-RELATED"/>
    <property type="match status" value="1"/>
</dbReference>
<dbReference type="SUPFAM" id="SSF101941">
    <property type="entry name" value="NAC domain"/>
    <property type="match status" value="1"/>
</dbReference>
<accession>A0ABD1N4D3</accession>
<keyword evidence="3" id="KW-0804">Transcription</keyword>
<dbReference type="Gene3D" id="2.170.150.80">
    <property type="entry name" value="NAC domain"/>
    <property type="match status" value="1"/>
</dbReference>
<dbReference type="AlphaFoldDB" id="A0ABD1N4D3"/>
<evidence type="ECO:0000313" key="7">
    <source>
        <dbReference type="Proteomes" id="UP001603857"/>
    </source>
</evidence>
<evidence type="ECO:0000256" key="3">
    <source>
        <dbReference type="ARBA" id="ARBA00023163"/>
    </source>
</evidence>
<evidence type="ECO:0000259" key="5">
    <source>
        <dbReference type="PROSITE" id="PS51005"/>
    </source>
</evidence>
<protein>
    <recommendedName>
        <fullName evidence="5">NAC domain-containing protein</fullName>
    </recommendedName>
</protein>
<dbReference type="GO" id="GO:0003677">
    <property type="term" value="F:DNA binding"/>
    <property type="evidence" value="ECO:0007669"/>
    <property type="project" value="UniProtKB-KW"/>
</dbReference>
<evidence type="ECO:0000313" key="6">
    <source>
        <dbReference type="EMBL" id="KAL2342921.1"/>
    </source>
</evidence>
<keyword evidence="4" id="KW-0539">Nucleus</keyword>
<reference evidence="6 7" key="1">
    <citation type="submission" date="2024-08" db="EMBL/GenBank/DDBJ databases">
        <title>Insights into the chromosomal genome structure of Flemingia macrophylla.</title>
        <authorList>
            <person name="Ding Y."/>
            <person name="Zhao Y."/>
            <person name="Bi W."/>
            <person name="Wu M."/>
            <person name="Zhao G."/>
            <person name="Gong Y."/>
            <person name="Li W."/>
            <person name="Zhang P."/>
        </authorList>
    </citation>
    <scope>NUCLEOTIDE SEQUENCE [LARGE SCALE GENOMIC DNA]</scope>
    <source>
        <strain evidence="6">DYQJB</strain>
        <tissue evidence="6">Leaf</tissue>
    </source>
</reference>
<keyword evidence="7" id="KW-1185">Reference proteome</keyword>
<evidence type="ECO:0000256" key="4">
    <source>
        <dbReference type="ARBA" id="ARBA00023242"/>
    </source>
</evidence>
<keyword evidence="2" id="KW-0238">DNA-binding</keyword>
<dbReference type="PANTHER" id="PTHR31744:SF210">
    <property type="entry name" value="NAC DOMAIN-CONTAINING PROTEIN 86-LIKE"/>
    <property type="match status" value="1"/>
</dbReference>
<dbReference type="EMBL" id="JBGMDY010000002">
    <property type="protein sequence ID" value="KAL2342921.1"/>
    <property type="molecule type" value="Genomic_DNA"/>
</dbReference>
<name>A0ABD1N4D3_9FABA</name>
<gene>
    <name evidence="6" type="ORF">Fmac_004206</name>
</gene>
<dbReference type="PROSITE" id="PS51005">
    <property type="entry name" value="NAC"/>
    <property type="match status" value="1"/>
</dbReference>
<dbReference type="InterPro" id="IPR003441">
    <property type="entry name" value="NAC-dom"/>
</dbReference>
<dbReference type="Pfam" id="PF02365">
    <property type="entry name" value="NAM"/>
    <property type="match status" value="1"/>
</dbReference>
<evidence type="ECO:0000256" key="2">
    <source>
        <dbReference type="ARBA" id="ARBA00023125"/>
    </source>
</evidence>
<sequence>MAKIKLLPGFRFHPTPVELVVYFLKRKMMGKKLCDGVIAELDIYKYAPWDLPEMSCLRTGELEWYFFCQREKKYGSGSRMKRATEKNGYWKSTGNDRAVRHNNQTVGMIKTLIFHTGKSPHGQRTNWVMHEHRLEDKDLADKGIAQDSYVVCKVFQKEGPGPRNGALYGRPFNEDDWDEEELGMPCAASSSQVPILPKISDGSVPNDNDPPASGCIGVASSSCLSGSMPSPGTGNPSDPYDQAVNNDDDDIERLLENVRDDNLFEVYLFTPPMQLDENITEGAPLGDFFEGLEDYLAVFSSGQNIEFSPNKMATSGDAGSSDNLYFLELTDLDSP</sequence>
<dbReference type="Proteomes" id="UP001603857">
    <property type="component" value="Unassembled WGS sequence"/>
</dbReference>
<proteinExistence type="predicted"/>
<comment type="caution">
    <text evidence="6">The sequence shown here is derived from an EMBL/GenBank/DDBJ whole genome shotgun (WGS) entry which is preliminary data.</text>
</comment>
<keyword evidence="1" id="KW-0805">Transcription regulation</keyword>
<organism evidence="6 7">
    <name type="scientific">Flemingia macrophylla</name>
    <dbReference type="NCBI Taxonomy" id="520843"/>
    <lineage>
        <taxon>Eukaryota</taxon>
        <taxon>Viridiplantae</taxon>
        <taxon>Streptophyta</taxon>
        <taxon>Embryophyta</taxon>
        <taxon>Tracheophyta</taxon>
        <taxon>Spermatophyta</taxon>
        <taxon>Magnoliopsida</taxon>
        <taxon>eudicotyledons</taxon>
        <taxon>Gunneridae</taxon>
        <taxon>Pentapetalae</taxon>
        <taxon>rosids</taxon>
        <taxon>fabids</taxon>
        <taxon>Fabales</taxon>
        <taxon>Fabaceae</taxon>
        <taxon>Papilionoideae</taxon>
        <taxon>50 kb inversion clade</taxon>
        <taxon>NPAAA clade</taxon>
        <taxon>indigoferoid/millettioid clade</taxon>
        <taxon>Phaseoleae</taxon>
        <taxon>Flemingia</taxon>
    </lineage>
</organism>